<name>A0A0H5C4X3_CYBJN</name>
<feature type="compositionally biased region" description="Acidic residues" evidence="1">
    <location>
        <begin position="304"/>
        <end position="316"/>
    </location>
</feature>
<dbReference type="Proteomes" id="UP000038830">
    <property type="component" value="Unassembled WGS sequence"/>
</dbReference>
<dbReference type="AlphaFoldDB" id="A0A0H5C4X3"/>
<feature type="compositionally biased region" description="Acidic residues" evidence="1">
    <location>
        <begin position="368"/>
        <end position="379"/>
    </location>
</feature>
<dbReference type="PANTHER" id="PTHR16019:SF5">
    <property type="entry name" value="BSD DOMAIN-CONTAINING PROTEIN 1"/>
    <property type="match status" value="1"/>
</dbReference>
<gene>
    <name evidence="3" type="ORF">BN1211_3272</name>
</gene>
<feature type="compositionally biased region" description="Low complexity" evidence="1">
    <location>
        <begin position="321"/>
        <end position="330"/>
    </location>
</feature>
<evidence type="ECO:0000259" key="2">
    <source>
        <dbReference type="PROSITE" id="PS50858"/>
    </source>
</evidence>
<dbReference type="PROSITE" id="PS50858">
    <property type="entry name" value="BSD"/>
    <property type="match status" value="1"/>
</dbReference>
<protein>
    <recommendedName>
        <fullName evidence="2">BSD domain-containing protein</fullName>
    </recommendedName>
</protein>
<dbReference type="InterPro" id="IPR035925">
    <property type="entry name" value="BSD_dom_sf"/>
</dbReference>
<sequence length="379" mass="43522">MDLVYEEAVRESLEDSQETLKAQESNSTEPVNDINRKTEESFQKLEDEISKTYNVLEAQASTWGSWISTSISNLKVNDVINETKKQVESLHIDEKLQETKKSLAKNLDSIQKHIVTDENAAKSKDMLNMLSQKTNKYLDDLDKDLERVENTAGAYVSKFGQFLKENILVAAPEDMDELIDDKDAELLFNVNGTTEGKLSATRTEAQLFTLHTSPDLYLTEDKDPDFETFKSTFDVEQKTDEITKLVKENKNLKKLSTELVPAKVKYPEFWARYFYMHDKILQQESNRKKLLTEKKSNSDKEELSWGDEDEEDEDNDDTKKSSTSSEGGYELQSVDSSTVEVHKKAKESKTASPLSKETKKETEQTHEEQDEDDDDDDWE</sequence>
<organism evidence="3 4">
    <name type="scientific">Cyberlindnera jadinii (strain ATCC 18201 / CBS 1600 / BCRC 20928 / JCM 3617 / NBRC 0987 / NRRL Y-1542)</name>
    <name type="common">Torula yeast</name>
    <name type="synonym">Candida utilis</name>
    <dbReference type="NCBI Taxonomy" id="983966"/>
    <lineage>
        <taxon>Eukaryota</taxon>
        <taxon>Fungi</taxon>
        <taxon>Dikarya</taxon>
        <taxon>Ascomycota</taxon>
        <taxon>Saccharomycotina</taxon>
        <taxon>Saccharomycetes</taxon>
        <taxon>Phaffomycetales</taxon>
        <taxon>Phaffomycetaceae</taxon>
        <taxon>Cyberlindnera</taxon>
    </lineage>
</organism>
<evidence type="ECO:0000313" key="3">
    <source>
        <dbReference type="EMBL" id="CEP22822.1"/>
    </source>
</evidence>
<dbReference type="Gene3D" id="1.10.3970.10">
    <property type="entry name" value="BSD domain"/>
    <property type="match status" value="1"/>
</dbReference>
<feature type="compositionally biased region" description="Polar residues" evidence="1">
    <location>
        <begin position="19"/>
        <end position="30"/>
    </location>
</feature>
<dbReference type="InterPro" id="IPR051494">
    <property type="entry name" value="BSD_domain-containing"/>
</dbReference>
<evidence type="ECO:0000256" key="1">
    <source>
        <dbReference type="SAM" id="MobiDB-lite"/>
    </source>
</evidence>
<evidence type="ECO:0000313" key="4">
    <source>
        <dbReference type="Proteomes" id="UP000038830"/>
    </source>
</evidence>
<feature type="domain" description="BSD" evidence="2">
    <location>
        <begin position="229"/>
        <end position="281"/>
    </location>
</feature>
<dbReference type="GO" id="GO:0005737">
    <property type="term" value="C:cytoplasm"/>
    <property type="evidence" value="ECO:0007669"/>
    <property type="project" value="TreeGrafter"/>
</dbReference>
<reference evidence="4" key="1">
    <citation type="journal article" date="2015" name="J. Biotechnol.">
        <title>The structure of the Cyberlindnera jadinii genome and its relation to Candida utilis analyzed by the occurrence of single nucleotide polymorphisms.</title>
        <authorList>
            <person name="Rupp O."/>
            <person name="Brinkrolf K."/>
            <person name="Buerth C."/>
            <person name="Kunigo M."/>
            <person name="Schneider J."/>
            <person name="Jaenicke S."/>
            <person name="Goesmann A."/>
            <person name="Puehler A."/>
            <person name="Jaeger K.-E."/>
            <person name="Ernst J.F."/>
        </authorList>
    </citation>
    <scope>NUCLEOTIDE SEQUENCE [LARGE SCALE GENOMIC DNA]</scope>
    <source>
        <strain evidence="4">ATCC 18201 / CBS 1600 / BCRC 20928 / JCM 3617 / NBRC 0987 / NRRL Y-1542</strain>
    </source>
</reference>
<dbReference type="Pfam" id="PF03909">
    <property type="entry name" value="BSD"/>
    <property type="match status" value="1"/>
</dbReference>
<dbReference type="EMBL" id="CDQK01000003">
    <property type="protein sequence ID" value="CEP22822.1"/>
    <property type="molecule type" value="Genomic_DNA"/>
</dbReference>
<feature type="region of interest" description="Disordered" evidence="1">
    <location>
        <begin position="292"/>
        <end position="379"/>
    </location>
</feature>
<feature type="compositionally biased region" description="Basic and acidic residues" evidence="1">
    <location>
        <begin position="292"/>
        <end position="303"/>
    </location>
</feature>
<dbReference type="PANTHER" id="PTHR16019">
    <property type="entry name" value="SYNAPSE-ASSOCIATED PROTEIN"/>
    <property type="match status" value="1"/>
</dbReference>
<accession>A0A0H5C4X3</accession>
<feature type="region of interest" description="Disordered" evidence="1">
    <location>
        <begin position="1"/>
        <end position="35"/>
    </location>
</feature>
<proteinExistence type="predicted"/>
<dbReference type="SMART" id="SM00751">
    <property type="entry name" value="BSD"/>
    <property type="match status" value="1"/>
</dbReference>
<dbReference type="InterPro" id="IPR005607">
    <property type="entry name" value="BSD_dom"/>
</dbReference>
<dbReference type="SUPFAM" id="SSF140383">
    <property type="entry name" value="BSD domain-like"/>
    <property type="match status" value="1"/>
</dbReference>
<feature type="compositionally biased region" description="Basic and acidic residues" evidence="1">
    <location>
        <begin position="356"/>
        <end position="367"/>
    </location>
</feature>